<evidence type="ECO:0000256" key="1">
    <source>
        <dbReference type="SAM" id="Phobius"/>
    </source>
</evidence>
<feature type="transmembrane region" description="Helical" evidence="1">
    <location>
        <begin position="261"/>
        <end position="279"/>
    </location>
</feature>
<accession>A0A264W361</accession>
<proteinExistence type="predicted"/>
<dbReference type="AlphaFoldDB" id="A0A264W361"/>
<evidence type="ECO:0000313" key="2">
    <source>
        <dbReference type="EMBL" id="OZS77995.1"/>
    </source>
</evidence>
<keyword evidence="3" id="KW-1185">Reference proteome</keyword>
<organism evidence="2 3">
    <name type="scientific">Tetzosporium hominis</name>
    <dbReference type="NCBI Taxonomy" id="2020506"/>
    <lineage>
        <taxon>Bacteria</taxon>
        <taxon>Bacillati</taxon>
        <taxon>Bacillota</taxon>
        <taxon>Bacilli</taxon>
        <taxon>Bacillales</taxon>
        <taxon>Caryophanaceae</taxon>
        <taxon>Tetzosporium</taxon>
    </lineage>
</organism>
<keyword evidence="1" id="KW-0472">Membrane</keyword>
<sequence>MVIRTIANRVGTMEINQDSVYFLQPLTAFETDDMESIEQAYEKSFARIKEPTSLVPVKEIAFQAGQIRYEYDVKGLMSFTAIRAFEFEEKLPFYLELINLAKDQQVKVLWQKENFVVDREAKRLFGMVIENDVMSIAYKKDPVSAVKELIIISLTKLNELIDRPKRMDFLEPSEEVIRFGETIFLKLNSLDEIEGYIQEKIDQFGEQKRAEELEQERLLNERSGFEKFRAHLKKKVQFQNAKPSTSKKKFKKTNQQGNSKLFVGVAIILLLAFGLNIALTQATEEKKKENAFYSESSEEYFTSTQFVN</sequence>
<comment type="caution">
    <text evidence="2">The sequence shown here is derived from an EMBL/GenBank/DDBJ whole genome shotgun (WGS) entry which is preliminary data.</text>
</comment>
<dbReference type="RefSeq" id="WP_094942941.1">
    <property type="nucleotide sequence ID" value="NZ_NOKQ01000216.1"/>
</dbReference>
<dbReference type="EMBL" id="NOKQ01000216">
    <property type="protein sequence ID" value="OZS77995.1"/>
    <property type="molecule type" value="Genomic_DNA"/>
</dbReference>
<protein>
    <submittedName>
        <fullName evidence="2">Uncharacterized protein</fullName>
    </submittedName>
</protein>
<reference evidence="2 3" key="1">
    <citation type="submission" date="2017-07" db="EMBL/GenBank/DDBJ databases">
        <title>Tetzosporium hominis gen.nov. sp.nov.</title>
        <authorList>
            <person name="Tetz G."/>
            <person name="Tetz V."/>
        </authorList>
    </citation>
    <scope>NUCLEOTIDE SEQUENCE [LARGE SCALE GENOMIC DNA]</scope>
    <source>
        <strain evidence="2 3">VT-49</strain>
    </source>
</reference>
<evidence type="ECO:0000313" key="3">
    <source>
        <dbReference type="Proteomes" id="UP000217065"/>
    </source>
</evidence>
<dbReference type="OrthoDB" id="2988875at2"/>
<keyword evidence="1" id="KW-0812">Transmembrane</keyword>
<name>A0A264W361_9BACL</name>
<keyword evidence="1" id="KW-1133">Transmembrane helix</keyword>
<dbReference type="Proteomes" id="UP000217065">
    <property type="component" value="Unassembled WGS sequence"/>
</dbReference>
<gene>
    <name evidence="2" type="ORF">CF394_08420</name>
</gene>